<dbReference type="PANTHER" id="PTHR37291">
    <property type="entry name" value="5-METHYLCYTOSINE-SPECIFIC RESTRICTION ENZYME B"/>
    <property type="match status" value="1"/>
</dbReference>
<dbReference type="Gene3D" id="3.40.50.300">
    <property type="entry name" value="P-loop containing nucleotide triphosphate hydrolases"/>
    <property type="match status" value="1"/>
</dbReference>
<dbReference type="InterPro" id="IPR003593">
    <property type="entry name" value="AAA+_ATPase"/>
</dbReference>
<dbReference type="EMBL" id="VFPM01000002">
    <property type="protein sequence ID" value="TQM61744.1"/>
    <property type="molecule type" value="Genomic_DNA"/>
</dbReference>
<name>A0A543HTY2_9MICO</name>
<accession>A0A543HTY2</accession>
<sequence length="393" mass="44165">MADKIDDILSSWRAGRNALLYGPPATGKTRLISELFTALNKPPEAHHGILLDVADAEKPFSRPEQEITIPQPIKVVWTTFHQSYGYEDFVLGLRPEITSQGARLQPWAGIYLDAALELADTDSEYKSVVIFIDEINRGNAARIFGEFMTFLDFDYRDGGSVPLPLPLRQLTYEEGQSEEIRRPGGRTSRIPEGFTFPRHVYIVSTMNSVDRAAVPIDSALARRFDRIEMRPDLHVLALHWDIDETAIPTPTEDNWEALGPFETAYLLLDRLNVAIASGLGPEFELGHGLLTPVLARRTADDGTLQPAEEKDAWRSLAKTWDDVLFPQLEDRYSGRPEQLLDLLHVDTSPTTGGYAWTLRTAKGGTVETRALAPVRVSELDIDVIKRSFRWLTR</sequence>
<evidence type="ECO:0000313" key="2">
    <source>
        <dbReference type="EMBL" id="TQM61744.1"/>
    </source>
</evidence>
<dbReference type="SUPFAM" id="SSF52540">
    <property type="entry name" value="P-loop containing nucleoside triphosphate hydrolases"/>
    <property type="match status" value="1"/>
</dbReference>
<gene>
    <name evidence="2" type="ORF">FBY41_1757</name>
</gene>
<dbReference type="InterPro" id="IPR027417">
    <property type="entry name" value="P-loop_NTPase"/>
</dbReference>
<evidence type="ECO:0000313" key="3">
    <source>
        <dbReference type="Proteomes" id="UP000316747"/>
    </source>
</evidence>
<proteinExistence type="predicted"/>
<evidence type="ECO:0000259" key="1">
    <source>
        <dbReference type="SMART" id="SM00382"/>
    </source>
</evidence>
<dbReference type="Pfam" id="PF07728">
    <property type="entry name" value="AAA_5"/>
    <property type="match status" value="1"/>
</dbReference>
<dbReference type="InterPro" id="IPR052934">
    <property type="entry name" value="Methyl-DNA_Rec/Restrict_Enz"/>
</dbReference>
<keyword evidence="3" id="KW-1185">Reference proteome</keyword>
<dbReference type="GO" id="GO:0016887">
    <property type="term" value="F:ATP hydrolysis activity"/>
    <property type="evidence" value="ECO:0007669"/>
    <property type="project" value="InterPro"/>
</dbReference>
<dbReference type="Proteomes" id="UP000316747">
    <property type="component" value="Unassembled WGS sequence"/>
</dbReference>
<dbReference type="SMART" id="SM00382">
    <property type="entry name" value="AAA"/>
    <property type="match status" value="1"/>
</dbReference>
<dbReference type="PANTHER" id="PTHR37291:SF1">
    <property type="entry name" value="TYPE IV METHYL-DIRECTED RESTRICTION ENZYME ECOKMCRB SUBUNIT"/>
    <property type="match status" value="1"/>
</dbReference>
<dbReference type="AlphaFoldDB" id="A0A543HTY2"/>
<dbReference type="RefSeq" id="WP_141843571.1">
    <property type="nucleotide sequence ID" value="NZ_VFPM01000002.1"/>
</dbReference>
<reference evidence="2 3" key="1">
    <citation type="submission" date="2019-06" db="EMBL/GenBank/DDBJ databases">
        <title>Genome sequencing of plant associated microbes to promote plant fitness in Sorghum bicolor and Oryza sativa.</title>
        <authorList>
            <person name="Coleman-Derr D."/>
        </authorList>
    </citation>
    <scope>NUCLEOTIDE SEQUENCE [LARGE SCALE GENOMIC DNA]</scope>
    <source>
        <strain evidence="2 3">KV-663</strain>
    </source>
</reference>
<organism evidence="2 3">
    <name type="scientific">Humibacillus xanthopallidus</name>
    <dbReference type="NCBI Taxonomy" id="412689"/>
    <lineage>
        <taxon>Bacteria</taxon>
        <taxon>Bacillati</taxon>
        <taxon>Actinomycetota</taxon>
        <taxon>Actinomycetes</taxon>
        <taxon>Micrococcales</taxon>
        <taxon>Intrasporangiaceae</taxon>
        <taxon>Humibacillus</taxon>
    </lineage>
</organism>
<feature type="domain" description="AAA+ ATPase" evidence="1">
    <location>
        <begin position="14"/>
        <end position="234"/>
    </location>
</feature>
<dbReference type="GO" id="GO:0005524">
    <property type="term" value="F:ATP binding"/>
    <property type="evidence" value="ECO:0007669"/>
    <property type="project" value="InterPro"/>
</dbReference>
<dbReference type="InterPro" id="IPR011704">
    <property type="entry name" value="ATPase_dyneun-rel_AAA"/>
</dbReference>
<protein>
    <submittedName>
        <fullName evidence="2">Dynein-related subfamily AAA family protein</fullName>
    </submittedName>
</protein>
<comment type="caution">
    <text evidence="2">The sequence shown here is derived from an EMBL/GenBank/DDBJ whole genome shotgun (WGS) entry which is preliminary data.</text>
</comment>
<dbReference type="OrthoDB" id="9781481at2"/>